<evidence type="ECO:0000313" key="3">
    <source>
        <dbReference type="EMBL" id="OAH98081.1"/>
    </source>
</evidence>
<dbReference type="Pfam" id="PF07238">
    <property type="entry name" value="PilZ"/>
    <property type="match status" value="1"/>
</dbReference>
<protein>
    <recommendedName>
        <fullName evidence="1">PilZ domain-containing protein</fullName>
    </recommendedName>
</protein>
<dbReference type="InterPro" id="IPR009875">
    <property type="entry name" value="PilZ_domain"/>
</dbReference>
<name>A0A177LW88_METMH</name>
<reference evidence="2 4" key="1">
    <citation type="submission" date="2016-03" db="EMBL/GenBank/DDBJ databases">
        <authorList>
            <person name="Ploux O."/>
        </authorList>
    </citation>
    <scope>NUCLEOTIDE SEQUENCE [LARGE SCALE GENOMIC DNA]</scope>
    <source>
        <strain evidence="2">R-45363</strain>
        <strain evidence="3 4">R-45371</strain>
    </source>
</reference>
<comment type="caution">
    <text evidence="2">The sequence shown here is derived from an EMBL/GenBank/DDBJ whole genome shotgun (WGS) entry which is preliminary data.</text>
</comment>
<evidence type="ECO:0000313" key="5">
    <source>
        <dbReference type="Proteomes" id="UP000078090"/>
    </source>
</evidence>
<organism evidence="2 5">
    <name type="scientific">Methylomonas methanica</name>
    <dbReference type="NCBI Taxonomy" id="421"/>
    <lineage>
        <taxon>Bacteria</taxon>
        <taxon>Pseudomonadati</taxon>
        <taxon>Pseudomonadota</taxon>
        <taxon>Gammaproteobacteria</taxon>
        <taxon>Methylococcales</taxon>
        <taxon>Methylococcaceae</taxon>
        <taxon>Methylomonas</taxon>
    </lineage>
</organism>
<accession>A0A177LW88</accession>
<sequence>MSEPDFSLDFLDQEVTIDSSWSNKRSAVRYLRNDIRAAVKVKSIWFPRLFPVVLRDVSSRGAAIISEKKLGKNTRICLYLLFNDGTRFDIAALVVHCDRENRRYGIKFDNIEKHLAEHLLHTQTDLLFS</sequence>
<dbReference type="Proteomes" id="UP000078090">
    <property type="component" value="Unassembled WGS sequence"/>
</dbReference>
<dbReference type="EMBL" id="LUUG01000128">
    <property type="protein sequence ID" value="OAH96788.1"/>
    <property type="molecule type" value="Genomic_DNA"/>
</dbReference>
<feature type="domain" description="PilZ" evidence="1">
    <location>
        <begin position="24"/>
        <end position="120"/>
    </location>
</feature>
<evidence type="ECO:0000313" key="4">
    <source>
        <dbReference type="Proteomes" id="UP000077763"/>
    </source>
</evidence>
<reference evidence="5" key="2">
    <citation type="submission" date="2016-03" db="EMBL/GenBank/DDBJ databases">
        <authorList>
            <person name="Heylen K."/>
            <person name="De Vos P."/>
            <person name="Vekeman B."/>
        </authorList>
    </citation>
    <scope>NUCLEOTIDE SEQUENCE [LARGE SCALE GENOMIC DNA]</scope>
    <source>
        <strain evidence="5">R-45363</strain>
    </source>
</reference>
<dbReference type="RefSeq" id="WP_064010685.1">
    <property type="nucleotide sequence ID" value="NZ_LUUG01000128.1"/>
</dbReference>
<dbReference type="SUPFAM" id="SSF141371">
    <property type="entry name" value="PilZ domain-like"/>
    <property type="match status" value="1"/>
</dbReference>
<proteinExistence type="predicted"/>
<dbReference type="Proteomes" id="UP000077763">
    <property type="component" value="Unassembled WGS sequence"/>
</dbReference>
<evidence type="ECO:0000259" key="1">
    <source>
        <dbReference type="Pfam" id="PF07238"/>
    </source>
</evidence>
<dbReference type="OrthoDB" id="5571066at2"/>
<gene>
    <name evidence="2" type="ORF">A1332_05035</name>
    <name evidence="3" type="ORF">A1353_22075</name>
</gene>
<dbReference type="GO" id="GO:0035438">
    <property type="term" value="F:cyclic-di-GMP binding"/>
    <property type="evidence" value="ECO:0007669"/>
    <property type="project" value="InterPro"/>
</dbReference>
<dbReference type="EMBL" id="LUUH01000090">
    <property type="protein sequence ID" value="OAH98081.1"/>
    <property type="molecule type" value="Genomic_DNA"/>
</dbReference>
<dbReference type="AlphaFoldDB" id="A0A177LW88"/>
<dbReference type="Gene3D" id="2.40.10.220">
    <property type="entry name" value="predicted glycosyltransferase like domains"/>
    <property type="match status" value="1"/>
</dbReference>
<evidence type="ECO:0000313" key="2">
    <source>
        <dbReference type="EMBL" id="OAH96788.1"/>
    </source>
</evidence>